<comment type="caution">
    <text evidence="2">The sequence shown here is derived from an EMBL/GenBank/DDBJ whole genome shotgun (WGS) entry which is preliminary data.</text>
</comment>
<evidence type="ECO:0000313" key="3">
    <source>
        <dbReference type="Proteomes" id="UP000499080"/>
    </source>
</evidence>
<keyword evidence="2" id="KW-0371">Homeobox</keyword>
<feature type="region of interest" description="Disordered" evidence="1">
    <location>
        <begin position="1"/>
        <end position="34"/>
    </location>
</feature>
<keyword evidence="2" id="KW-0238">DNA-binding</keyword>
<name>A0A4Y2H2W9_ARAVE</name>
<proteinExistence type="predicted"/>
<evidence type="ECO:0000313" key="2">
    <source>
        <dbReference type="EMBL" id="GBM59441.1"/>
    </source>
</evidence>
<accession>A0A4Y2H2W9</accession>
<gene>
    <name evidence="2" type="primary">ceh-14</name>
    <name evidence="2" type="ORF">AVEN_117643_1</name>
</gene>
<protein>
    <submittedName>
        <fullName evidence="2">Homeobox protein ceh-14</fullName>
    </submittedName>
</protein>
<dbReference type="Proteomes" id="UP000499080">
    <property type="component" value="Unassembled WGS sequence"/>
</dbReference>
<dbReference type="AlphaFoldDB" id="A0A4Y2H2W9"/>
<dbReference type="EMBL" id="BGPR01001682">
    <property type="protein sequence ID" value="GBM59441.1"/>
    <property type="molecule type" value="Genomic_DNA"/>
</dbReference>
<feature type="non-terminal residue" evidence="2">
    <location>
        <position position="34"/>
    </location>
</feature>
<reference evidence="2 3" key="1">
    <citation type="journal article" date="2019" name="Sci. Rep.">
        <title>Orb-weaving spider Araneus ventricosus genome elucidates the spidroin gene catalogue.</title>
        <authorList>
            <person name="Kono N."/>
            <person name="Nakamura H."/>
            <person name="Ohtoshi R."/>
            <person name="Moran D.A.P."/>
            <person name="Shinohara A."/>
            <person name="Yoshida Y."/>
            <person name="Fujiwara M."/>
            <person name="Mori M."/>
            <person name="Tomita M."/>
            <person name="Arakawa K."/>
        </authorList>
    </citation>
    <scope>NUCLEOTIDE SEQUENCE [LARGE SCALE GENOMIC DNA]</scope>
</reference>
<keyword evidence="3" id="KW-1185">Reference proteome</keyword>
<evidence type="ECO:0000256" key="1">
    <source>
        <dbReference type="SAM" id="MobiDB-lite"/>
    </source>
</evidence>
<sequence>MPTIIRWSPFRTPLSKGSDPRSDNPRATRVLSDL</sequence>
<organism evidence="2 3">
    <name type="scientific">Araneus ventricosus</name>
    <name type="common">Orbweaver spider</name>
    <name type="synonym">Epeira ventricosa</name>
    <dbReference type="NCBI Taxonomy" id="182803"/>
    <lineage>
        <taxon>Eukaryota</taxon>
        <taxon>Metazoa</taxon>
        <taxon>Ecdysozoa</taxon>
        <taxon>Arthropoda</taxon>
        <taxon>Chelicerata</taxon>
        <taxon>Arachnida</taxon>
        <taxon>Araneae</taxon>
        <taxon>Araneomorphae</taxon>
        <taxon>Entelegynae</taxon>
        <taxon>Araneoidea</taxon>
        <taxon>Araneidae</taxon>
        <taxon>Araneus</taxon>
    </lineage>
</organism>
<dbReference type="GO" id="GO:0003677">
    <property type="term" value="F:DNA binding"/>
    <property type="evidence" value="ECO:0007669"/>
    <property type="project" value="UniProtKB-KW"/>
</dbReference>